<protein>
    <submittedName>
        <fullName evidence="2">Uncharacterized protein</fullName>
    </submittedName>
</protein>
<dbReference type="AlphaFoldDB" id="A0A1S3ZIY1"/>
<dbReference type="PaxDb" id="4097-A0A1S3ZIY1"/>
<reference evidence="2" key="2">
    <citation type="submission" date="2025-08" db="UniProtKB">
        <authorList>
            <consortium name="RefSeq"/>
        </authorList>
    </citation>
    <scope>IDENTIFICATION</scope>
</reference>
<dbReference type="GeneID" id="107787219"/>
<accession>A0A1S3ZIY1</accession>
<evidence type="ECO:0000313" key="2">
    <source>
        <dbReference type="RefSeq" id="XP_016464242.1"/>
    </source>
</evidence>
<proteinExistence type="predicted"/>
<dbReference type="Proteomes" id="UP000790787">
    <property type="component" value="Chromosome 6"/>
</dbReference>
<organism evidence="1 2">
    <name type="scientific">Nicotiana tabacum</name>
    <name type="common">Common tobacco</name>
    <dbReference type="NCBI Taxonomy" id="4097"/>
    <lineage>
        <taxon>Eukaryota</taxon>
        <taxon>Viridiplantae</taxon>
        <taxon>Streptophyta</taxon>
        <taxon>Embryophyta</taxon>
        <taxon>Tracheophyta</taxon>
        <taxon>Spermatophyta</taxon>
        <taxon>Magnoliopsida</taxon>
        <taxon>eudicotyledons</taxon>
        <taxon>Gunneridae</taxon>
        <taxon>Pentapetalae</taxon>
        <taxon>asterids</taxon>
        <taxon>lamiids</taxon>
        <taxon>Solanales</taxon>
        <taxon>Solanaceae</taxon>
        <taxon>Nicotianoideae</taxon>
        <taxon>Nicotianeae</taxon>
        <taxon>Nicotiana</taxon>
    </lineage>
</organism>
<reference evidence="1" key="1">
    <citation type="journal article" date="2014" name="Nat. Commun.">
        <title>The tobacco genome sequence and its comparison with those of tomato and potato.</title>
        <authorList>
            <person name="Sierro N."/>
            <person name="Battey J.N."/>
            <person name="Ouadi S."/>
            <person name="Bakaher N."/>
            <person name="Bovet L."/>
            <person name="Willig A."/>
            <person name="Goepfert S."/>
            <person name="Peitsch M.C."/>
            <person name="Ivanov N.V."/>
        </authorList>
    </citation>
    <scope>NUCLEOTIDE SEQUENCE [LARGE SCALE GENOMIC DNA]</scope>
</reference>
<name>A0A1S3ZIY1_TOBAC</name>
<evidence type="ECO:0000313" key="1">
    <source>
        <dbReference type="Proteomes" id="UP000790787"/>
    </source>
</evidence>
<keyword evidence="1" id="KW-1185">Reference proteome</keyword>
<gene>
    <name evidence="2" type="primary">LOC107787219</name>
</gene>
<dbReference type="RefSeq" id="XP_016464242.1">
    <property type="nucleotide sequence ID" value="XM_016608756.1"/>
</dbReference>
<sequence length="153" mass="16235">MVKQRGKGSKQPGQGDSSRGGKKRMVKLTPQARQNIKNMRKAIKAADRAIDNSGSEYKPFCEISSDSVPLYIPYPERAIHKDTPPSSPDIQASVNISSGSSEGSTAGSGDEYSTSPTTSISEEGARGDEGDEEVPGGVVPQVRGVDRTRNPTV</sequence>
<dbReference type="KEGG" id="nta:107787219"/>
<dbReference type="OrthoDB" id="1243180at2759"/>